<evidence type="ECO:0000313" key="2">
    <source>
        <dbReference type="Proteomes" id="UP001595645"/>
    </source>
</evidence>
<reference evidence="2" key="1">
    <citation type="journal article" date="2019" name="Int. J. Syst. Evol. Microbiol.">
        <title>The Global Catalogue of Microorganisms (GCM) 10K type strain sequencing project: providing services to taxonomists for standard genome sequencing and annotation.</title>
        <authorList>
            <consortium name="The Broad Institute Genomics Platform"/>
            <consortium name="The Broad Institute Genome Sequencing Center for Infectious Disease"/>
            <person name="Wu L."/>
            <person name="Ma J."/>
        </authorList>
    </citation>
    <scope>NUCLEOTIDE SEQUENCE [LARGE SCALE GENOMIC DNA]</scope>
    <source>
        <strain evidence="2">CGMCC 4.7676</strain>
    </source>
</reference>
<dbReference type="InterPro" id="IPR015422">
    <property type="entry name" value="PyrdxlP-dep_Trfase_small"/>
</dbReference>
<dbReference type="SUPFAM" id="SSF53383">
    <property type="entry name" value="PLP-dependent transferases"/>
    <property type="match status" value="1"/>
</dbReference>
<dbReference type="InterPro" id="IPR015424">
    <property type="entry name" value="PyrdxlP-dep_Trfase"/>
</dbReference>
<evidence type="ECO:0000313" key="1">
    <source>
        <dbReference type="EMBL" id="MFC3452689.1"/>
    </source>
</evidence>
<organism evidence="1 2">
    <name type="scientific">Amycolatopsis speibonae</name>
    <dbReference type="NCBI Taxonomy" id="1450224"/>
    <lineage>
        <taxon>Bacteria</taxon>
        <taxon>Bacillati</taxon>
        <taxon>Actinomycetota</taxon>
        <taxon>Actinomycetes</taxon>
        <taxon>Pseudonocardiales</taxon>
        <taxon>Pseudonocardiaceae</taxon>
        <taxon>Amycolatopsis</taxon>
    </lineage>
</organism>
<gene>
    <name evidence="1" type="ORF">ACFOSH_24910</name>
</gene>
<evidence type="ECO:0008006" key="3">
    <source>
        <dbReference type="Google" id="ProtNLM"/>
    </source>
</evidence>
<comment type="caution">
    <text evidence="1">The sequence shown here is derived from an EMBL/GenBank/DDBJ whole genome shotgun (WGS) entry which is preliminary data.</text>
</comment>
<accession>A0ABV7P112</accession>
<sequence>MKSGRRRQRKPGSWCSTFAGDGFSTALAGRVLDLLEADDGVLYRQAAERGARLKADNPGQIAAMRGRGMMLGVEFVSTVPEFGYRAAGYLLREHAIRILLTAIAGTTLRVEPSVSLTDQEIVRTDRALRGLRAVMATADL</sequence>
<protein>
    <recommendedName>
        <fullName evidence="3">Aminotransferase class III-fold pyridoxal phosphate-dependent enzyme</fullName>
    </recommendedName>
</protein>
<dbReference type="Gene3D" id="3.90.1150.10">
    <property type="entry name" value="Aspartate Aminotransferase, domain 1"/>
    <property type="match status" value="1"/>
</dbReference>
<keyword evidence="2" id="KW-1185">Reference proteome</keyword>
<dbReference type="EMBL" id="JBHRWK010000038">
    <property type="protein sequence ID" value="MFC3452689.1"/>
    <property type="molecule type" value="Genomic_DNA"/>
</dbReference>
<dbReference type="Proteomes" id="UP001595645">
    <property type="component" value="Unassembled WGS sequence"/>
</dbReference>
<dbReference type="RefSeq" id="WP_378241457.1">
    <property type="nucleotide sequence ID" value="NZ_JBHRWK010000038.1"/>
</dbReference>
<name>A0ABV7P112_9PSEU</name>
<proteinExistence type="predicted"/>